<keyword evidence="3" id="KW-1185">Reference proteome</keyword>
<dbReference type="InterPro" id="IPR043128">
    <property type="entry name" value="Rev_trsase/Diguanyl_cyclase"/>
</dbReference>
<reference evidence="2 3" key="1">
    <citation type="submission" date="2024-02" db="EMBL/GenBank/DDBJ databases">
        <title>Seven novel Bacillus-like species.</title>
        <authorList>
            <person name="Liu G."/>
        </authorList>
    </citation>
    <scope>NUCLEOTIDE SEQUENCE [LARGE SCALE GENOMIC DNA]</scope>
    <source>
        <strain evidence="2 3">FJAT-52991</strain>
    </source>
</reference>
<feature type="domain" description="GGDEF" evidence="1">
    <location>
        <begin position="1"/>
        <end position="89"/>
    </location>
</feature>
<dbReference type="Gene3D" id="3.30.70.270">
    <property type="match status" value="1"/>
</dbReference>
<dbReference type="Proteomes" id="UP001387364">
    <property type="component" value="Chromosome"/>
</dbReference>
<keyword evidence="2" id="KW-0808">Transferase</keyword>
<dbReference type="InterPro" id="IPR029787">
    <property type="entry name" value="Nucleotide_cyclase"/>
</dbReference>
<proteinExistence type="predicted"/>
<dbReference type="EC" id="2.7.7.65" evidence="2"/>
<keyword evidence="2" id="KW-0548">Nucleotidyltransferase</keyword>
<dbReference type="PROSITE" id="PS50887">
    <property type="entry name" value="GGDEF"/>
    <property type="match status" value="1"/>
</dbReference>
<gene>
    <name evidence="2" type="ORF">WDJ61_03065</name>
</gene>
<evidence type="ECO:0000313" key="2">
    <source>
        <dbReference type="EMBL" id="WXB94816.1"/>
    </source>
</evidence>
<dbReference type="InterPro" id="IPR000160">
    <property type="entry name" value="GGDEF_dom"/>
</dbReference>
<dbReference type="Pfam" id="PF00990">
    <property type="entry name" value="GGDEF"/>
    <property type="match status" value="1"/>
</dbReference>
<dbReference type="GO" id="GO:0052621">
    <property type="term" value="F:diguanylate cyclase activity"/>
    <property type="evidence" value="ECO:0007669"/>
    <property type="project" value="UniProtKB-EC"/>
</dbReference>
<protein>
    <submittedName>
        <fullName evidence="2">Diguanylate cyclase</fullName>
        <ecNumber evidence="2">2.7.7.65</ecNumber>
    </submittedName>
</protein>
<name>A0ABZ2NBY1_9BACI</name>
<dbReference type="RefSeq" id="WP_338754677.1">
    <property type="nucleotide sequence ID" value="NZ_CP147404.1"/>
</dbReference>
<evidence type="ECO:0000259" key="1">
    <source>
        <dbReference type="PROSITE" id="PS50887"/>
    </source>
</evidence>
<organism evidence="2 3">
    <name type="scientific">Bacillus kandeliae</name>
    <dbReference type="NCBI Taxonomy" id="3129297"/>
    <lineage>
        <taxon>Bacteria</taxon>
        <taxon>Bacillati</taxon>
        <taxon>Bacillota</taxon>
        <taxon>Bacilli</taxon>
        <taxon>Bacillales</taxon>
        <taxon>Bacillaceae</taxon>
        <taxon>Bacillus</taxon>
    </lineage>
</organism>
<evidence type="ECO:0000313" key="3">
    <source>
        <dbReference type="Proteomes" id="UP001387364"/>
    </source>
</evidence>
<sequence length="89" mass="10115">MVARISGDEFVLLMIDATESAVDDLIIQITSTIDDYNNRQNERPIQLSLGSAYHSHSLRQMTQLFAQADAQMYADKSERKRAERSFGAY</sequence>
<accession>A0ABZ2NBY1</accession>
<dbReference type="EMBL" id="CP147404">
    <property type="protein sequence ID" value="WXB94816.1"/>
    <property type="molecule type" value="Genomic_DNA"/>
</dbReference>
<dbReference type="SUPFAM" id="SSF55073">
    <property type="entry name" value="Nucleotide cyclase"/>
    <property type="match status" value="1"/>
</dbReference>